<feature type="compositionally biased region" description="Polar residues" evidence="1">
    <location>
        <begin position="98"/>
        <end position="107"/>
    </location>
</feature>
<dbReference type="RefSeq" id="WP_220202884.1">
    <property type="nucleotide sequence ID" value="NZ_BNJK01000001.1"/>
</dbReference>
<keyword evidence="2" id="KW-1133">Transmembrane helix</keyword>
<reference evidence="4" key="1">
    <citation type="submission" date="2020-10" db="EMBL/GenBank/DDBJ databases">
        <title>Taxonomic study of unclassified bacteria belonging to the class Ktedonobacteria.</title>
        <authorList>
            <person name="Yabe S."/>
            <person name="Wang C.M."/>
            <person name="Zheng Y."/>
            <person name="Sakai Y."/>
            <person name="Cavaletti L."/>
            <person name="Monciardini P."/>
            <person name="Donadio S."/>
        </authorList>
    </citation>
    <scope>NUCLEOTIDE SEQUENCE</scope>
    <source>
        <strain evidence="4">ID150040</strain>
    </source>
</reference>
<dbReference type="Gene3D" id="1.10.287.110">
    <property type="entry name" value="DnaJ domain"/>
    <property type="match status" value="1"/>
</dbReference>
<evidence type="ECO:0000313" key="4">
    <source>
        <dbReference type="EMBL" id="GHO92021.1"/>
    </source>
</evidence>
<dbReference type="Proteomes" id="UP000597444">
    <property type="component" value="Unassembled WGS sequence"/>
</dbReference>
<gene>
    <name evidence="4" type="ORF">KSF_020690</name>
</gene>
<dbReference type="PANTHER" id="PTHR24074">
    <property type="entry name" value="CO-CHAPERONE PROTEIN DJLA"/>
    <property type="match status" value="1"/>
</dbReference>
<proteinExistence type="predicted"/>
<keyword evidence="2" id="KW-0812">Transmembrane</keyword>
<dbReference type="InterPro" id="IPR036869">
    <property type="entry name" value="J_dom_sf"/>
</dbReference>
<evidence type="ECO:0000313" key="5">
    <source>
        <dbReference type="Proteomes" id="UP000597444"/>
    </source>
</evidence>
<feature type="region of interest" description="Disordered" evidence="1">
    <location>
        <begin position="81"/>
        <end position="116"/>
    </location>
</feature>
<organism evidence="4 5">
    <name type="scientific">Reticulibacter mediterranei</name>
    <dbReference type="NCBI Taxonomy" id="2778369"/>
    <lineage>
        <taxon>Bacteria</taxon>
        <taxon>Bacillati</taxon>
        <taxon>Chloroflexota</taxon>
        <taxon>Ktedonobacteria</taxon>
        <taxon>Ktedonobacterales</taxon>
        <taxon>Reticulibacteraceae</taxon>
        <taxon>Reticulibacter</taxon>
    </lineage>
</organism>
<evidence type="ECO:0000256" key="2">
    <source>
        <dbReference type="SAM" id="Phobius"/>
    </source>
</evidence>
<dbReference type="EMBL" id="BNJK01000001">
    <property type="protein sequence ID" value="GHO92021.1"/>
    <property type="molecule type" value="Genomic_DNA"/>
</dbReference>
<dbReference type="InterPro" id="IPR050817">
    <property type="entry name" value="DjlA_DnaK_co-chaperone"/>
</dbReference>
<feature type="transmembrane region" description="Helical" evidence="2">
    <location>
        <begin position="277"/>
        <end position="298"/>
    </location>
</feature>
<protein>
    <recommendedName>
        <fullName evidence="3">J domain-containing protein</fullName>
    </recommendedName>
</protein>
<evidence type="ECO:0000256" key="1">
    <source>
        <dbReference type="SAM" id="MobiDB-lite"/>
    </source>
</evidence>
<sequence length="300" mass="34215">MDSFTDYYTLLGVRKDAPPGEIKAAFKKLALQYHPDVYKGNDAHERMRLLLAAYQTLNDPEERKRYDARYTEFADVSISQTVRTRSDEATPRSPRGASHNSSRQKPSSARRDRERHYDFPSIREGRAARVALGEMAYALSPREAQTLLQQGMLRGIAPETPTHRYYCHRCYHRWQDRNAAGQLPHNCPNCLATDWAEYLLLRCVHCSAAFESEQIRYEIGTYAYGDGSRKGKGALCPPYELFPLCPYCSTAHWCPAEDVRVHELRQRAAQNDSRMRVLWIGVAVVALVVLSMMALGMLHG</sequence>
<dbReference type="CDD" id="cd06257">
    <property type="entry name" value="DnaJ"/>
    <property type="match status" value="1"/>
</dbReference>
<feature type="domain" description="J" evidence="3">
    <location>
        <begin position="6"/>
        <end position="70"/>
    </location>
</feature>
<name>A0A8J3ICX9_9CHLR</name>
<accession>A0A8J3ICX9</accession>
<dbReference type="AlphaFoldDB" id="A0A8J3ICX9"/>
<keyword evidence="2" id="KW-0472">Membrane</keyword>
<dbReference type="PRINTS" id="PR00625">
    <property type="entry name" value="JDOMAIN"/>
</dbReference>
<evidence type="ECO:0000259" key="3">
    <source>
        <dbReference type="PROSITE" id="PS50076"/>
    </source>
</evidence>
<comment type="caution">
    <text evidence="4">The sequence shown here is derived from an EMBL/GenBank/DDBJ whole genome shotgun (WGS) entry which is preliminary data.</text>
</comment>
<dbReference type="SMART" id="SM00271">
    <property type="entry name" value="DnaJ"/>
    <property type="match status" value="1"/>
</dbReference>
<keyword evidence="5" id="KW-1185">Reference proteome</keyword>
<dbReference type="Pfam" id="PF00226">
    <property type="entry name" value="DnaJ"/>
    <property type="match status" value="1"/>
</dbReference>
<dbReference type="SUPFAM" id="SSF46565">
    <property type="entry name" value="Chaperone J-domain"/>
    <property type="match status" value="1"/>
</dbReference>
<dbReference type="InterPro" id="IPR001623">
    <property type="entry name" value="DnaJ_domain"/>
</dbReference>
<dbReference type="PROSITE" id="PS50076">
    <property type="entry name" value="DNAJ_2"/>
    <property type="match status" value="1"/>
</dbReference>